<keyword evidence="2" id="KW-1133">Transmembrane helix</keyword>
<gene>
    <name evidence="3" type="ORF">FY030_08330</name>
</gene>
<keyword evidence="4" id="KW-1185">Reference proteome</keyword>
<reference evidence="3 4" key="1">
    <citation type="submission" date="2019-09" db="EMBL/GenBank/DDBJ databases">
        <title>Serinicoccus pratensis sp. nov., isolated from meadow soil.</title>
        <authorList>
            <person name="Zhang W."/>
        </authorList>
    </citation>
    <scope>NUCLEOTIDE SEQUENCE [LARGE SCALE GENOMIC DNA]</scope>
    <source>
        <strain evidence="3 4">W204</strain>
    </source>
</reference>
<keyword evidence="2" id="KW-0472">Membrane</keyword>
<dbReference type="InterPro" id="IPR021449">
    <property type="entry name" value="DUF3099"/>
</dbReference>
<keyword evidence="2" id="KW-0812">Transmembrane</keyword>
<proteinExistence type="predicted"/>
<evidence type="ECO:0000256" key="1">
    <source>
        <dbReference type="SAM" id="MobiDB-lite"/>
    </source>
</evidence>
<accession>A0A5J6V430</accession>
<feature type="region of interest" description="Disordered" evidence="1">
    <location>
        <begin position="92"/>
        <end position="161"/>
    </location>
</feature>
<dbReference type="Proteomes" id="UP000326546">
    <property type="component" value="Chromosome"/>
</dbReference>
<evidence type="ECO:0000313" key="3">
    <source>
        <dbReference type="EMBL" id="QFG68720.1"/>
    </source>
</evidence>
<dbReference type="OrthoDB" id="4868138at2"/>
<organism evidence="3 4">
    <name type="scientific">Ornithinimicrobium pratense</name>
    <dbReference type="NCBI Taxonomy" id="2593973"/>
    <lineage>
        <taxon>Bacteria</taxon>
        <taxon>Bacillati</taxon>
        <taxon>Actinomycetota</taxon>
        <taxon>Actinomycetes</taxon>
        <taxon>Micrococcales</taxon>
        <taxon>Ornithinimicrobiaceae</taxon>
        <taxon>Ornithinimicrobium</taxon>
    </lineage>
</organism>
<feature type="compositionally biased region" description="Basic and acidic residues" evidence="1">
    <location>
        <begin position="1"/>
        <end position="12"/>
    </location>
</feature>
<evidence type="ECO:0000313" key="4">
    <source>
        <dbReference type="Proteomes" id="UP000326546"/>
    </source>
</evidence>
<dbReference type="KEGG" id="serw:FY030_08330"/>
<dbReference type="RefSeq" id="WP_158061106.1">
    <property type="nucleotide sequence ID" value="NZ_CP044427.1"/>
</dbReference>
<protein>
    <submittedName>
        <fullName evidence="3">DUF3099 domain-containing protein</fullName>
    </submittedName>
</protein>
<evidence type="ECO:0000256" key="2">
    <source>
        <dbReference type="SAM" id="Phobius"/>
    </source>
</evidence>
<sequence length="161" mass="16948">MPRTSSHRDARGRAQAVTTARRSQDEDRNQRMRRYLLAMAIRTACFPLAVWAYASGRYVLAGVAAVGAAVIPTFAVMLANAVDRRSVPTDEVIAPVQGLGPGRSAAPGPEPQGEPEGWHAAGGAAVAESDETPIRGKVISSRDTAYPVPGAASTHDEEDGQ</sequence>
<dbReference type="Pfam" id="PF11298">
    <property type="entry name" value="DUF3099"/>
    <property type="match status" value="1"/>
</dbReference>
<feature type="region of interest" description="Disordered" evidence="1">
    <location>
        <begin position="1"/>
        <end position="29"/>
    </location>
</feature>
<name>A0A5J6V430_9MICO</name>
<feature type="transmembrane region" description="Helical" evidence="2">
    <location>
        <begin position="35"/>
        <end position="54"/>
    </location>
</feature>
<dbReference type="EMBL" id="CP044427">
    <property type="protein sequence ID" value="QFG68720.1"/>
    <property type="molecule type" value="Genomic_DNA"/>
</dbReference>
<feature type="transmembrane region" description="Helical" evidence="2">
    <location>
        <begin position="60"/>
        <end position="79"/>
    </location>
</feature>
<dbReference type="AlphaFoldDB" id="A0A5J6V430"/>